<evidence type="ECO:0000256" key="12">
    <source>
        <dbReference type="ARBA" id="ARBA00061546"/>
    </source>
</evidence>
<evidence type="ECO:0000256" key="4">
    <source>
        <dbReference type="ARBA" id="ARBA00022691"/>
    </source>
</evidence>
<dbReference type="InterPro" id="IPR038521">
    <property type="entry name" value="ThiC/Bza_core_dom"/>
</dbReference>
<dbReference type="GO" id="GO:0005829">
    <property type="term" value="C:cytosol"/>
    <property type="evidence" value="ECO:0007669"/>
    <property type="project" value="TreeGrafter"/>
</dbReference>
<comment type="function">
    <text evidence="1 13">Catalyzes the synthesis of the hydroxymethylpyrimidine phosphate (HMP-P) moiety of thiamine from aminoimidazole ribotide (AIR) in a radical S-adenosyl-L-methionine (SAM)-dependent reaction.</text>
</comment>
<dbReference type="NCBIfam" id="NF009895">
    <property type="entry name" value="PRK13352.1"/>
    <property type="match status" value="1"/>
</dbReference>
<dbReference type="PANTHER" id="PTHR30557:SF1">
    <property type="entry name" value="PHOSPHOMETHYLPYRIMIDINE SYNTHASE, CHLOROPLASTIC"/>
    <property type="match status" value="1"/>
</dbReference>
<dbReference type="Gene3D" id="6.10.250.620">
    <property type="match status" value="1"/>
</dbReference>
<evidence type="ECO:0000256" key="11">
    <source>
        <dbReference type="ARBA" id="ARBA00050218"/>
    </source>
</evidence>
<keyword evidence="7 13" id="KW-0784">Thiamine biosynthesis</keyword>
<sequence>MNKQNNVTDFTQVDRQSTQPFPNSRKVYLTGSRPDIRVPVREIRLADTPTAFGGEKNTPVFVYDTSGPYTDPDVRIDLHKGLPDVRSRWIDERGDTEILPGLSSEFGRARLDDPALDALRFAHVRTPRRAKAGHNVSQMHYARKGIITPEMEYIALRENMKLQVAREAGLLTQQHGGQSFGAAIPKEITAEFVRDEVARGRAIIPANINHIELEPMIIGRNFLVKINGNIGNSALGSSIEEEVEKLTWGIRWGADTVMDLSTGKHIHETREWILRNSPVPIGTVPIYQALEKVGGVAEDLTWEIFRDTLIEQAEQGVDYFTIHAGVLLRYVPLTAKRVTGIVSRGGSIMAKWCLAHHQENFLYTHFEEICEIMKAYDVSFSLGDGLRPGSIADANDAAQFGELETLGELTKLAWKHDVQCMIEGPGHVPMQLIKENMDKQLECCDEAPFYTLGPLTTDIAPGYDHITSGIGAAMIGWFGCAMLCYVTPKEHLGLPNKDDVKTGIITYKIAAHAADLAKGHPGAQIRDNALSKARFEFRWEDQFNLGLDPDTARAFHDETLPKDSAKVAHFCSMCGPKFCSMKITQEVRDYAKENGLTDEQRAIEAGFQEQAARFKEEGSVIYKQV</sequence>
<dbReference type="AlphaFoldDB" id="A0A9X8QIC5"/>
<evidence type="ECO:0000259" key="15">
    <source>
        <dbReference type="Pfam" id="PF13667"/>
    </source>
</evidence>
<feature type="binding site" evidence="13">
    <location>
        <position position="323"/>
    </location>
    <ligand>
        <name>substrate</name>
    </ligand>
</feature>
<dbReference type="EMBL" id="FOEV01000003">
    <property type="protein sequence ID" value="SEQ00007.1"/>
    <property type="molecule type" value="Genomic_DNA"/>
</dbReference>
<gene>
    <name evidence="13" type="primary">thiC</name>
    <name evidence="16" type="ORF">SAMN05216409_103202</name>
</gene>
<feature type="binding site" evidence="13">
    <location>
        <position position="571"/>
    </location>
    <ligand>
        <name>[4Fe-4S] cluster</name>
        <dbReference type="ChEBI" id="CHEBI:49883"/>
        <note>4Fe-4S-S-AdoMet</note>
    </ligand>
</feature>
<keyword evidence="4 13" id="KW-0949">S-adenosyl-L-methionine</keyword>
<feature type="binding site" evidence="13">
    <location>
        <position position="229"/>
    </location>
    <ligand>
        <name>substrate</name>
    </ligand>
</feature>
<dbReference type="Gene3D" id="3.20.20.540">
    <property type="entry name" value="Radical SAM ThiC family, central domain"/>
    <property type="match status" value="1"/>
</dbReference>
<feature type="binding site" evidence="13">
    <location>
        <position position="491"/>
    </location>
    <ligand>
        <name>Zn(2+)</name>
        <dbReference type="ChEBI" id="CHEBI:29105"/>
    </ligand>
</feature>
<comment type="catalytic activity">
    <reaction evidence="11 13">
        <text>5-amino-1-(5-phospho-beta-D-ribosyl)imidazole + S-adenosyl-L-methionine = 4-amino-2-methyl-5-(phosphooxymethyl)pyrimidine + CO + 5'-deoxyadenosine + formate + L-methionine + 3 H(+)</text>
        <dbReference type="Rhea" id="RHEA:24840"/>
        <dbReference type="ChEBI" id="CHEBI:15378"/>
        <dbReference type="ChEBI" id="CHEBI:15740"/>
        <dbReference type="ChEBI" id="CHEBI:17245"/>
        <dbReference type="ChEBI" id="CHEBI:17319"/>
        <dbReference type="ChEBI" id="CHEBI:57844"/>
        <dbReference type="ChEBI" id="CHEBI:58354"/>
        <dbReference type="ChEBI" id="CHEBI:59789"/>
        <dbReference type="ChEBI" id="CHEBI:137981"/>
        <dbReference type="EC" id="4.1.99.17"/>
    </reaction>
</comment>
<dbReference type="GO" id="GO:0009228">
    <property type="term" value="P:thiamine biosynthetic process"/>
    <property type="evidence" value="ECO:0007669"/>
    <property type="project" value="UniProtKB-UniRule"/>
</dbReference>
<evidence type="ECO:0000256" key="6">
    <source>
        <dbReference type="ARBA" id="ARBA00022833"/>
    </source>
</evidence>
<dbReference type="GO" id="GO:0070284">
    <property type="term" value="F:phosphomethylpyrimidine synthase activity"/>
    <property type="evidence" value="ECO:0007669"/>
    <property type="project" value="UniProtKB-EC"/>
</dbReference>
<keyword evidence="6 13" id="KW-0862">Zinc</keyword>
<comment type="similarity">
    <text evidence="12 13">Belongs to the ThiC family.</text>
</comment>
<keyword evidence="9 13" id="KW-0411">Iron-sulfur</keyword>
<evidence type="ECO:0000256" key="2">
    <source>
        <dbReference type="ARBA" id="ARBA00004948"/>
    </source>
</evidence>
<keyword evidence="8 13" id="KW-0408">Iron</keyword>
<dbReference type="NCBIfam" id="TIGR00190">
    <property type="entry name" value="thiC"/>
    <property type="match status" value="1"/>
</dbReference>
<dbReference type="InterPro" id="IPR025747">
    <property type="entry name" value="ThiC-associated_dom"/>
</dbReference>
<dbReference type="EC" id="4.1.99.17" evidence="13"/>
<feature type="binding site" evidence="13">
    <location>
        <position position="427"/>
    </location>
    <ligand>
        <name>Zn(2+)</name>
        <dbReference type="ChEBI" id="CHEBI:29105"/>
    </ligand>
</feature>
<evidence type="ECO:0000256" key="9">
    <source>
        <dbReference type="ARBA" id="ARBA00023014"/>
    </source>
</evidence>
<dbReference type="InterPro" id="IPR002817">
    <property type="entry name" value="ThiC/BzaA/B"/>
</dbReference>
<feature type="binding site" evidence="13">
    <location>
        <position position="574"/>
    </location>
    <ligand>
        <name>[4Fe-4S] cluster</name>
        <dbReference type="ChEBI" id="CHEBI:49883"/>
        <note>4Fe-4S-S-AdoMet</note>
    </ligand>
</feature>
<name>A0A9X8QIC5_9PSED</name>
<feature type="region of interest" description="Disordered" evidence="14">
    <location>
        <begin position="1"/>
        <end position="25"/>
    </location>
</feature>
<evidence type="ECO:0000256" key="13">
    <source>
        <dbReference type="HAMAP-Rule" id="MF_00089"/>
    </source>
</evidence>
<feature type="binding site" evidence="13">
    <location>
        <position position="450"/>
    </location>
    <ligand>
        <name>substrate</name>
    </ligand>
</feature>
<evidence type="ECO:0000313" key="16">
    <source>
        <dbReference type="EMBL" id="SEQ00007.1"/>
    </source>
</evidence>
<keyword evidence="10 13" id="KW-0456">Lyase</keyword>
<feature type="binding site" evidence="13">
    <location>
        <position position="579"/>
    </location>
    <ligand>
        <name>[4Fe-4S] cluster</name>
        <dbReference type="ChEBI" id="CHEBI:49883"/>
        <note>4Fe-4S-S-AdoMet</note>
    </ligand>
</feature>
<dbReference type="SFLD" id="SFLDG01114">
    <property type="entry name" value="phosphomethylpyrimidine_syntha"/>
    <property type="match status" value="1"/>
</dbReference>
<proteinExistence type="inferred from homology"/>
<evidence type="ECO:0000256" key="1">
    <source>
        <dbReference type="ARBA" id="ARBA00003175"/>
    </source>
</evidence>
<evidence type="ECO:0000256" key="7">
    <source>
        <dbReference type="ARBA" id="ARBA00022977"/>
    </source>
</evidence>
<feature type="binding site" evidence="13">
    <location>
        <position position="423"/>
    </location>
    <ligand>
        <name>substrate</name>
    </ligand>
</feature>
<feature type="binding site" evidence="13">
    <location>
        <position position="258"/>
    </location>
    <ligand>
        <name>substrate</name>
    </ligand>
</feature>
<feature type="binding site" evidence="13">
    <location>
        <position position="287"/>
    </location>
    <ligand>
        <name>substrate</name>
    </ligand>
</feature>
<reference evidence="16 17" key="1">
    <citation type="submission" date="2016-10" db="EMBL/GenBank/DDBJ databases">
        <authorList>
            <person name="Varghese N."/>
            <person name="Submissions S."/>
        </authorList>
    </citation>
    <scope>NUCLEOTIDE SEQUENCE [LARGE SCALE GENOMIC DNA]</scope>
    <source>
        <strain evidence="16 17">LMG 21974</strain>
    </source>
</reference>
<feature type="domain" description="ThiC-associated" evidence="15">
    <location>
        <begin position="20"/>
        <end position="97"/>
    </location>
</feature>
<comment type="pathway">
    <text evidence="2 13">Cofactor biosynthesis; thiamine diphosphate biosynthesis.</text>
</comment>
<protein>
    <recommendedName>
        <fullName evidence="13">Phosphomethylpyrimidine synthase</fullName>
        <ecNumber evidence="13">4.1.99.17</ecNumber>
    </recommendedName>
    <alternativeName>
        <fullName evidence="13">Hydroxymethylpyrimidine phosphate synthase</fullName>
        <shortName evidence="13">HMP-P synthase</shortName>
        <shortName evidence="13">HMP-phosphate synthase</shortName>
        <shortName evidence="13">HMPP synthase</shortName>
    </alternativeName>
    <alternativeName>
        <fullName evidence="13">Thiamine biosynthesis protein ThiC</fullName>
    </alternativeName>
</protein>
<evidence type="ECO:0000256" key="8">
    <source>
        <dbReference type="ARBA" id="ARBA00023004"/>
    </source>
</evidence>
<dbReference type="HAMAP" id="MF_00089">
    <property type="entry name" value="ThiC"/>
    <property type="match status" value="1"/>
</dbReference>
<feature type="binding site" evidence="13">
    <location>
        <begin position="343"/>
        <end position="345"/>
    </location>
    <ligand>
        <name>substrate</name>
    </ligand>
</feature>
<evidence type="ECO:0000313" key="17">
    <source>
        <dbReference type="Proteomes" id="UP000183210"/>
    </source>
</evidence>
<dbReference type="Pfam" id="PF01964">
    <property type="entry name" value="ThiC_Rad_SAM"/>
    <property type="match status" value="1"/>
</dbReference>
<dbReference type="SFLD" id="SFLDS00113">
    <property type="entry name" value="Radical_SAM_Phosphomethylpyrim"/>
    <property type="match status" value="1"/>
</dbReference>
<evidence type="ECO:0000256" key="3">
    <source>
        <dbReference type="ARBA" id="ARBA00022485"/>
    </source>
</evidence>
<comment type="caution">
    <text evidence="16">The sequence shown here is derived from an EMBL/GenBank/DDBJ whole genome shotgun (WGS) entry which is preliminary data.</text>
</comment>
<dbReference type="PANTHER" id="PTHR30557">
    <property type="entry name" value="THIAMINE BIOSYNTHESIS PROTEIN THIC"/>
    <property type="match status" value="1"/>
</dbReference>
<comment type="cofactor">
    <cofactor evidence="13">
        <name>[4Fe-4S] cluster</name>
        <dbReference type="ChEBI" id="CHEBI:49883"/>
    </cofactor>
    <text evidence="13">Binds 1 [4Fe-4S] cluster per subunit. The cluster is coordinated with 3 cysteines and an exchangeable S-adenosyl-L-methionine.</text>
</comment>
<evidence type="ECO:0000256" key="14">
    <source>
        <dbReference type="SAM" id="MobiDB-lite"/>
    </source>
</evidence>
<feature type="compositionally biased region" description="Polar residues" evidence="14">
    <location>
        <begin position="1"/>
        <end position="22"/>
    </location>
</feature>
<comment type="subunit">
    <text evidence="13">Homodimer.</text>
</comment>
<dbReference type="GO" id="GO:0009229">
    <property type="term" value="P:thiamine diphosphate biosynthetic process"/>
    <property type="evidence" value="ECO:0007669"/>
    <property type="project" value="UniProtKB-UniRule"/>
</dbReference>
<organism evidence="16 17">
    <name type="scientific">Pseudomonas lutea</name>
    <dbReference type="NCBI Taxonomy" id="243924"/>
    <lineage>
        <taxon>Bacteria</taxon>
        <taxon>Pseudomonadati</taxon>
        <taxon>Pseudomonadota</taxon>
        <taxon>Gammaproteobacteria</taxon>
        <taxon>Pseudomonadales</taxon>
        <taxon>Pseudomonadaceae</taxon>
        <taxon>Pseudomonas</taxon>
    </lineage>
</organism>
<dbReference type="GO" id="GO:0051539">
    <property type="term" value="F:4 iron, 4 sulfur cluster binding"/>
    <property type="evidence" value="ECO:0007669"/>
    <property type="project" value="UniProtKB-KW"/>
</dbReference>
<dbReference type="GO" id="GO:0008270">
    <property type="term" value="F:zinc ion binding"/>
    <property type="evidence" value="ECO:0007669"/>
    <property type="project" value="UniProtKB-UniRule"/>
</dbReference>
<dbReference type="InterPro" id="IPR037509">
    <property type="entry name" value="ThiC"/>
</dbReference>
<dbReference type="FunFam" id="3.20.20.540:FF:000001">
    <property type="entry name" value="Phosphomethylpyrimidine synthase"/>
    <property type="match status" value="1"/>
</dbReference>
<dbReference type="SFLD" id="SFLDF00407">
    <property type="entry name" value="phosphomethylpyrimidine_syntha"/>
    <property type="match status" value="1"/>
</dbReference>
<dbReference type="GeneID" id="300266132"/>
<dbReference type="Proteomes" id="UP000183210">
    <property type="component" value="Unassembled WGS sequence"/>
</dbReference>
<accession>A0A9X8QIC5</accession>
<keyword evidence="3 13" id="KW-0004">4Fe-4S</keyword>
<keyword evidence="5 13" id="KW-0479">Metal-binding</keyword>
<evidence type="ECO:0000256" key="10">
    <source>
        <dbReference type="ARBA" id="ARBA00023239"/>
    </source>
</evidence>
<dbReference type="NCBIfam" id="NF006763">
    <property type="entry name" value="PRK09284.1"/>
    <property type="match status" value="1"/>
</dbReference>
<dbReference type="Pfam" id="PF13667">
    <property type="entry name" value="ThiC-associated"/>
    <property type="match status" value="1"/>
</dbReference>
<feature type="binding site" evidence="13">
    <location>
        <begin position="384"/>
        <end position="387"/>
    </location>
    <ligand>
        <name>substrate</name>
    </ligand>
</feature>
<evidence type="ECO:0000256" key="5">
    <source>
        <dbReference type="ARBA" id="ARBA00022723"/>
    </source>
</evidence>
<dbReference type="RefSeq" id="WP_074823058.1">
    <property type="nucleotide sequence ID" value="NZ_FOEV01000003.1"/>
</dbReference>